<name>A0ABU7J9D2_9GAMM</name>
<dbReference type="EMBL" id="JAUHLI010000023">
    <property type="protein sequence ID" value="MEE2003146.1"/>
    <property type="molecule type" value="Genomic_DNA"/>
</dbReference>
<dbReference type="PROSITE" id="PS50943">
    <property type="entry name" value="HTH_CROC1"/>
    <property type="match status" value="1"/>
</dbReference>
<dbReference type="RefSeq" id="WP_330130195.1">
    <property type="nucleotide sequence ID" value="NZ_JAUHLI010000023.1"/>
</dbReference>
<proteinExistence type="predicted"/>
<accession>A0ABU7J9D2</accession>
<feature type="domain" description="HTH cro/C1-type" evidence="1">
    <location>
        <begin position="6"/>
        <end position="61"/>
    </location>
</feature>
<keyword evidence="3" id="KW-1185">Reference proteome</keyword>
<evidence type="ECO:0000313" key="3">
    <source>
        <dbReference type="Proteomes" id="UP001336314"/>
    </source>
</evidence>
<dbReference type="Pfam" id="PF13443">
    <property type="entry name" value="HTH_26"/>
    <property type="match status" value="1"/>
</dbReference>
<dbReference type="Gene3D" id="1.10.260.40">
    <property type="entry name" value="lambda repressor-like DNA-binding domains"/>
    <property type="match status" value="1"/>
</dbReference>
<dbReference type="InterPro" id="IPR010982">
    <property type="entry name" value="Lambda_DNA-bd_dom_sf"/>
</dbReference>
<evidence type="ECO:0000259" key="1">
    <source>
        <dbReference type="PROSITE" id="PS50943"/>
    </source>
</evidence>
<dbReference type="CDD" id="cd00093">
    <property type="entry name" value="HTH_XRE"/>
    <property type="match status" value="1"/>
</dbReference>
<comment type="caution">
    <text evidence="2">The sequence shown here is derived from an EMBL/GenBank/DDBJ whole genome shotgun (WGS) entry which is preliminary data.</text>
</comment>
<organism evidence="2 3">
    <name type="scientific">Alkalimonas cellulosilytica</name>
    <dbReference type="NCBI Taxonomy" id="3058395"/>
    <lineage>
        <taxon>Bacteria</taxon>
        <taxon>Pseudomonadati</taxon>
        <taxon>Pseudomonadota</taxon>
        <taxon>Gammaproteobacteria</taxon>
        <taxon>Alkalimonas</taxon>
    </lineage>
</organism>
<dbReference type="Proteomes" id="UP001336314">
    <property type="component" value="Unassembled WGS sequence"/>
</dbReference>
<dbReference type="SUPFAM" id="SSF47413">
    <property type="entry name" value="lambda repressor-like DNA-binding domains"/>
    <property type="match status" value="1"/>
</dbReference>
<sequence>MIKCHLSALLGAKRLKISDAVRDTGINRSTLTRLYHENTGRIDFDTLETLCDYLDCEISDLLTIEKLQQEAVPERGENMDQNSSG</sequence>
<protein>
    <submittedName>
        <fullName evidence="2">Helix-turn-helix transcriptional regulator</fullName>
    </submittedName>
</protein>
<evidence type="ECO:0000313" key="2">
    <source>
        <dbReference type="EMBL" id="MEE2003146.1"/>
    </source>
</evidence>
<reference evidence="2 3" key="1">
    <citation type="submission" date="2023-07" db="EMBL/GenBank/DDBJ databases">
        <title>Alkalimonas sp., MEB108 novel, alkaliphilic bacterium isolated from Lonar Lake, India.</title>
        <authorList>
            <person name="Joshi A."/>
            <person name="Thite S."/>
        </authorList>
    </citation>
    <scope>NUCLEOTIDE SEQUENCE [LARGE SCALE GENOMIC DNA]</scope>
    <source>
        <strain evidence="2 3">MEB108</strain>
    </source>
</reference>
<dbReference type="InterPro" id="IPR001387">
    <property type="entry name" value="Cro/C1-type_HTH"/>
</dbReference>
<gene>
    <name evidence="2" type="ORF">QWY20_16960</name>
</gene>